<proteinExistence type="predicted"/>
<protein>
    <submittedName>
        <fullName evidence="4">Thioredoxin domain-containing protein</fullName>
    </submittedName>
</protein>
<gene>
    <name evidence="4" type="ORF">GCM10009560_23940</name>
</gene>
<feature type="domain" description="Thioredoxin-like fold" evidence="3">
    <location>
        <begin position="85"/>
        <end position="234"/>
    </location>
</feature>
<feature type="transmembrane region" description="Helical" evidence="2">
    <location>
        <begin position="30"/>
        <end position="50"/>
    </location>
</feature>
<evidence type="ECO:0000256" key="1">
    <source>
        <dbReference type="SAM" id="MobiDB-lite"/>
    </source>
</evidence>
<organism evidence="4 5">
    <name type="scientific">Nonomuraea longicatena</name>
    <dbReference type="NCBI Taxonomy" id="83682"/>
    <lineage>
        <taxon>Bacteria</taxon>
        <taxon>Bacillati</taxon>
        <taxon>Actinomycetota</taxon>
        <taxon>Actinomycetes</taxon>
        <taxon>Streptosporangiales</taxon>
        <taxon>Streptosporangiaceae</taxon>
        <taxon>Nonomuraea</taxon>
    </lineage>
</organism>
<keyword evidence="2" id="KW-0812">Transmembrane</keyword>
<comment type="caution">
    <text evidence="4">The sequence shown here is derived from an EMBL/GenBank/DDBJ whole genome shotgun (WGS) entry which is preliminary data.</text>
</comment>
<evidence type="ECO:0000313" key="4">
    <source>
        <dbReference type="EMBL" id="GAA0923849.1"/>
    </source>
</evidence>
<evidence type="ECO:0000259" key="3">
    <source>
        <dbReference type="Pfam" id="PF13462"/>
    </source>
</evidence>
<reference evidence="4 5" key="1">
    <citation type="journal article" date="2019" name="Int. J. Syst. Evol. Microbiol.">
        <title>The Global Catalogue of Microorganisms (GCM) 10K type strain sequencing project: providing services to taxonomists for standard genome sequencing and annotation.</title>
        <authorList>
            <consortium name="The Broad Institute Genomics Platform"/>
            <consortium name="The Broad Institute Genome Sequencing Center for Infectious Disease"/>
            <person name="Wu L."/>
            <person name="Ma J."/>
        </authorList>
    </citation>
    <scope>NUCLEOTIDE SEQUENCE [LARGE SCALE GENOMIC DNA]</scope>
    <source>
        <strain evidence="4 5">JCM 11136</strain>
    </source>
</reference>
<evidence type="ECO:0000256" key="2">
    <source>
        <dbReference type="SAM" id="Phobius"/>
    </source>
</evidence>
<keyword evidence="5" id="KW-1185">Reference proteome</keyword>
<name>A0ABN1P8L2_9ACTN</name>
<evidence type="ECO:0000313" key="5">
    <source>
        <dbReference type="Proteomes" id="UP001501578"/>
    </source>
</evidence>
<keyword evidence="2" id="KW-1133">Transmembrane helix</keyword>
<dbReference type="RefSeq" id="WP_343949859.1">
    <property type="nucleotide sequence ID" value="NZ_BAAAHQ010000010.1"/>
</dbReference>
<dbReference type="SUPFAM" id="SSF52833">
    <property type="entry name" value="Thioredoxin-like"/>
    <property type="match status" value="1"/>
</dbReference>
<accession>A0ABN1P8L2</accession>
<sequence length="250" mass="27300">MGKGDRSSARREKIKEQQEAERKREHRKKIITYVTVGVVAVGAVAAGWLYNMMRSRPEEALAAAAPITVQPEGPVTMAAAGVDKPVVDIYEDFQCPACKQLEITSGPTFKNLASEGKAKIVYHPITIFGEEPTKGNSLRAGAASRCVSNGSQWIAYHDKLFKKQPSESVEGYKLEDLVTWGKEVGVTDPAFEQCVKTLKYANAQVLYSQKVNKEQNLTGTPTVKVNGKKLDNSVIFAPSDLRSAILDAAK</sequence>
<dbReference type="Gene3D" id="3.40.30.10">
    <property type="entry name" value="Glutaredoxin"/>
    <property type="match status" value="1"/>
</dbReference>
<dbReference type="EMBL" id="BAAAHQ010000010">
    <property type="protein sequence ID" value="GAA0923849.1"/>
    <property type="molecule type" value="Genomic_DNA"/>
</dbReference>
<dbReference type="Pfam" id="PF13462">
    <property type="entry name" value="Thioredoxin_4"/>
    <property type="match status" value="1"/>
</dbReference>
<dbReference type="CDD" id="cd02972">
    <property type="entry name" value="DsbA_family"/>
    <property type="match status" value="1"/>
</dbReference>
<dbReference type="InterPro" id="IPR012336">
    <property type="entry name" value="Thioredoxin-like_fold"/>
</dbReference>
<dbReference type="InterPro" id="IPR036249">
    <property type="entry name" value="Thioredoxin-like_sf"/>
</dbReference>
<feature type="region of interest" description="Disordered" evidence="1">
    <location>
        <begin position="1"/>
        <end position="22"/>
    </location>
</feature>
<keyword evidence="2" id="KW-0472">Membrane</keyword>
<dbReference type="Proteomes" id="UP001501578">
    <property type="component" value="Unassembled WGS sequence"/>
</dbReference>